<evidence type="ECO:0000313" key="8">
    <source>
        <dbReference type="Proteomes" id="UP000007819"/>
    </source>
</evidence>
<proteinExistence type="predicted"/>
<sequence length="311" mass="35895">MAPAYKQTQGFEGILNFKGFWDDRYNVDGDLHNLEVRYFLADDTMQIVEHNSDGGFKTFLKRQKLPKDRIYVKPPGFSEQNDLLNVLAINSMNQWYAFDPLGNLSDAQDCYYHWSNLHVGAEIDVYSRKIVLSGCDEFTKQYYSDYGLNNFPSAIDSPKVIEEKEKSTVQTTPVCHDENVLNKLLSHSTMEALVFKAKILPKEPNNLNREFIVKCFLSDQSFSVSEMNIQTAGAIGCRFFSKRKIPKKSPNEFNVIFKLYVGVKLIIDGFQFVFVDVEDRTLRFMMDHPKEVSLNSVHTMVKNPKFIKINF</sequence>
<dbReference type="InterPro" id="IPR040193">
    <property type="entry name" value="EFHC1/EFHC2/EFHB"/>
</dbReference>
<dbReference type="PANTHER" id="PTHR12086">
    <property type="entry name" value="EF-HAND DOMAIN C-TERMINAL CONTAINING PROTEIN"/>
    <property type="match status" value="1"/>
</dbReference>
<keyword evidence="5" id="KW-0966">Cell projection</keyword>
<dbReference type="Proteomes" id="UP000007819">
    <property type="component" value="Chromosome A1"/>
</dbReference>
<organism evidence="7 8">
    <name type="scientific">Acyrthosiphon pisum</name>
    <name type="common">Pea aphid</name>
    <dbReference type="NCBI Taxonomy" id="7029"/>
    <lineage>
        <taxon>Eukaryota</taxon>
        <taxon>Metazoa</taxon>
        <taxon>Ecdysozoa</taxon>
        <taxon>Arthropoda</taxon>
        <taxon>Hexapoda</taxon>
        <taxon>Insecta</taxon>
        <taxon>Pterygota</taxon>
        <taxon>Neoptera</taxon>
        <taxon>Paraneoptera</taxon>
        <taxon>Hemiptera</taxon>
        <taxon>Sternorrhyncha</taxon>
        <taxon>Aphidomorpha</taxon>
        <taxon>Aphidoidea</taxon>
        <taxon>Aphididae</taxon>
        <taxon>Macrosiphini</taxon>
        <taxon>Acyrthosiphon</taxon>
    </lineage>
</organism>
<evidence type="ECO:0000256" key="2">
    <source>
        <dbReference type="ARBA" id="ARBA00022490"/>
    </source>
</evidence>
<dbReference type="AlphaFoldDB" id="A0A8R2NNQ5"/>
<dbReference type="KEGG" id="api:103310188"/>
<accession>A0A8R2NNQ5</accession>
<dbReference type="InterPro" id="IPR006602">
    <property type="entry name" value="DM10_dom"/>
</dbReference>
<feature type="domain" description="DM10" evidence="6">
    <location>
        <begin position="189"/>
        <end position="289"/>
    </location>
</feature>
<evidence type="ECO:0000256" key="1">
    <source>
        <dbReference type="ARBA" id="ARBA00004430"/>
    </source>
</evidence>
<dbReference type="OrthoDB" id="6360546at2759"/>
<evidence type="ECO:0000256" key="3">
    <source>
        <dbReference type="ARBA" id="ARBA00022737"/>
    </source>
</evidence>
<evidence type="ECO:0000313" key="7">
    <source>
        <dbReference type="EnsemblMetazoa" id="XP_029342104.1"/>
    </source>
</evidence>
<dbReference type="Pfam" id="PF06565">
    <property type="entry name" value="DM10_dom"/>
    <property type="match status" value="2"/>
</dbReference>
<keyword evidence="4" id="KW-0206">Cytoskeleton</keyword>
<dbReference type="GO" id="GO:0005930">
    <property type="term" value="C:axoneme"/>
    <property type="evidence" value="ECO:0007669"/>
    <property type="project" value="UniProtKB-SubCell"/>
</dbReference>
<keyword evidence="2" id="KW-0963">Cytoplasm</keyword>
<dbReference type="Gene3D" id="2.30.29.170">
    <property type="match status" value="2"/>
</dbReference>
<dbReference type="EnsemblMetazoa" id="XM_029486244.1">
    <property type="protein sequence ID" value="XP_029342104.1"/>
    <property type="gene ID" value="LOC103310188"/>
</dbReference>
<dbReference type="SMART" id="SM00676">
    <property type="entry name" value="DM10"/>
    <property type="match status" value="2"/>
</dbReference>
<comment type="subcellular location">
    <subcellularLocation>
        <location evidence="1">Cytoplasm</location>
        <location evidence="1">Cytoskeleton</location>
        <location evidence="1">Cilium axoneme</location>
    </subcellularLocation>
</comment>
<dbReference type="PROSITE" id="PS51336">
    <property type="entry name" value="DM10"/>
    <property type="match status" value="2"/>
</dbReference>
<reference evidence="7" key="2">
    <citation type="submission" date="2022-06" db="UniProtKB">
        <authorList>
            <consortium name="EnsemblMetazoa"/>
        </authorList>
    </citation>
    <scope>IDENTIFICATION</scope>
</reference>
<feature type="domain" description="DM10" evidence="6">
    <location>
        <begin position="11"/>
        <end position="147"/>
    </location>
</feature>
<evidence type="ECO:0000256" key="4">
    <source>
        <dbReference type="ARBA" id="ARBA00023212"/>
    </source>
</evidence>
<keyword evidence="3" id="KW-0677">Repeat</keyword>
<name>A0A8R2NNQ5_ACYPI</name>
<evidence type="ECO:0000256" key="5">
    <source>
        <dbReference type="ARBA" id="ARBA00023273"/>
    </source>
</evidence>
<dbReference type="GeneID" id="103310188"/>
<evidence type="ECO:0000259" key="6">
    <source>
        <dbReference type="PROSITE" id="PS51336"/>
    </source>
</evidence>
<protein>
    <recommendedName>
        <fullName evidence="6">DM10 domain-containing protein</fullName>
    </recommendedName>
</protein>
<reference evidence="8" key="1">
    <citation type="submission" date="2010-06" db="EMBL/GenBank/DDBJ databases">
        <authorList>
            <person name="Jiang H."/>
            <person name="Abraham K."/>
            <person name="Ali S."/>
            <person name="Alsbrooks S.L."/>
            <person name="Anim B.N."/>
            <person name="Anosike U.S."/>
            <person name="Attaway T."/>
            <person name="Bandaranaike D.P."/>
            <person name="Battles P.K."/>
            <person name="Bell S.N."/>
            <person name="Bell A.V."/>
            <person name="Beltran B."/>
            <person name="Bickham C."/>
            <person name="Bustamante Y."/>
            <person name="Caleb T."/>
            <person name="Canada A."/>
            <person name="Cardenas V."/>
            <person name="Carter K."/>
            <person name="Chacko J."/>
            <person name="Chandrabose M.N."/>
            <person name="Chavez D."/>
            <person name="Chavez A."/>
            <person name="Chen L."/>
            <person name="Chu H.-S."/>
            <person name="Claassen K.J."/>
            <person name="Cockrell R."/>
            <person name="Collins M."/>
            <person name="Cooper J.A."/>
            <person name="Cree A."/>
            <person name="Curry S.M."/>
            <person name="Da Y."/>
            <person name="Dao M.D."/>
            <person name="Das B."/>
            <person name="Davila M.-L."/>
            <person name="Davy-Carroll L."/>
            <person name="Denson S."/>
            <person name="Dinh H."/>
            <person name="Ebong V.E."/>
            <person name="Edwards J.R."/>
            <person name="Egan A."/>
            <person name="El-Daye J."/>
            <person name="Escobedo L."/>
            <person name="Fernandez S."/>
            <person name="Fernando P.R."/>
            <person name="Flagg N."/>
            <person name="Forbes L.D."/>
            <person name="Fowler R.G."/>
            <person name="Fu Q."/>
            <person name="Gabisi R.A."/>
            <person name="Ganer J."/>
            <person name="Garbino Pronczuk A."/>
            <person name="Garcia R.M."/>
            <person name="Garner T."/>
            <person name="Garrett T.E."/>
            <person name="Gonzalez D.A."/>
            <person name="Hamid H."/>
            <person name="Hawkins E.S."/>
            <person name="Hirani K."/>
            <person name="Hogues M.E."/>
            <person name="Hollins B."/>
            <person name="Hsiao C.-H."/>
            <person name="Jabil R."/>
            <person name="James M.L."/>
            <person name="Jhangiani S.N."/>
            <person name="Johnson B."/>
            <person name="Johnson Q."/>
            <person name="Joshi V."/>
            <person name="Kalu J.B."/>
            <person name="Kam C."/>
            <person name="Kashfia A."/>
            <person name="Keebler J."/>
            <person name="Kisamo H."/>
            <person name="Kovar C.L."/>
            <person name="Lago L.A."/>
            <person name="Lai C.-Y."/>
            <person name="Laidlaw J."/>
            <person name="Lara F."/>
            <person name="Le T.-K."/>
            <person name="Lee S.L."/>
            <person name="Legall F.H."/>
            <person name="Lemon S.J."/>
            <person name="Lewis L.R."/>
            <person name="Li B."/>
            <person name="Liu Y."/>
            <person name="Liu Y.-S."/>
            <person name="Lopez J."/>
            <person name="Lozado R.J."/>
            <person name="Lu J."/>
            <person name="Madu R.C."/>
            <person name="Maheshwari M."/>
            <person name="Maheshwari R."/>
            <person name="Malloy K."/>
            <person name="Martinez E."/>
            <person name="Mathew T."/>
            <person name="Mercado I.C."/>
            <person name="Mercado C."/>
            <person name="Meyer B."/>
            <person name="Montgomery K."/>
            <person name="Morgan M.B."/>
            <person name="Munidasa M."/>
            <person name="Nazareth L.V."/>
            <person name="Nelson J."/>
            <person name="Ng B.M."/>
            <person name="Nguyen N.B."/>
            <person name="Nguyen P.Q."/>
            <person name="Nguyen T."/>
            <person name="Obregon M."/>
            <person name="Okwuonu G.O."/>
            <person name="Onwere C.G."/>
            <person name="Orozco G."/>
            <person name="Parra A."/>
            <person name="Patel S."/>
            <person name="Patil S."/>
            <person name="Perez A."/>
            <person name="Perez Y."/>
            <person name="Pham C."/>
            <person name="Primus E.L."/>
            <person name="Pu L.-L."/>
            <person name="Puazo M."/>
            <person name="Qin X."/>
            <person name="Quiroz J.B."/>
            <person name="Reese J."/>
            <person name="Richards S."/>
            <person name="Rives C.M."/>
            <person name="Robberts R."/>
            <person name="Ruiz S.J."/>
            <person name="Ruiz M.J."/>
            <person name="Santibanez J."/>
            <person name="Schneider B.W."/>
            <person name="Sisson I."/>
            <person name="Smith M."/>
            <person name="Sodergren E."/>
            <person name="Song X.-Z."/>
            <person name="Song B.B."/>
            <person name="Summersgill H."/>
            <person name="Thelus R."/>
            <person name="Thornton R.D."/>
            <person name="Trejos Z.Y."/>
            <person name="Usmani K."/>
            <person name="Vattathil S."/>
            <person name="Villasana D."/>
            <person name="Walker D.L."/>
            <person name="Wang S."/>
            <person name="Wang K."/>
            <person name="White C.S."/>
            <person name="Williams A.C."/>
            <person name="Williamson J."/>
            <person name="Wilson K."/>
            <person name="Woghiren I.O."/>
            <person name="Woodworth J.R."/>
            <person name="Worley K.C."/>
            <person name="Wright R.A."/>
            <person name="Wu W."/>
            <person name="Young L."/>
            <person name="Zhang L."/>
            <person name="Zhang J."/>
            <person name="Zhu Y."/>
            <person name="Muzny D.M."/>
            <person name="Weinstock G."/>
            <person name="Gibbs R.A."/>
        </authorList>
    </citation>
    <scope>NUCLEOTIDE SEQUENCE [LARGE SCALE GENOMIC DNA]</scope>
    <source>
        <strain evidence="8">LSR1</strain>
    </source>
</reference>
<dbReference type="RefSeq" id="XP_029342104.1">
    <property type="nucleotide sequence ID" value="XM_029486244.1"/>
</dbReference>
<keyword evidence="8" id="KW-1185">Reference proteome</keyword>